<keyword evidence="1" id="KW-0472">Membrane</keyword>
<comment type="caution">
    <text evidence="2">The sequence shown here is derived from an EMBL/GenBank/DDBJ whole genome shotgun (WGS) entry which is preliminary data.</text>
</comment>
<name>A0AAD7D6K0_MYCRO</name>
<organism evidence="2 3">
    <name type="scientific">Mycena rosella</name>
    <name type="common">Pink bonnet</name>
    <name type="synonym">Agaricus rosellus</name>
    <dbReference type="NCBI Taxonomy" id="1033263"/>
    <lineage>
        <taxon>Eukaryota</taxon>
        <taxon>Fungi</taxon>
        <taxon>Dikarya</taxon>
        <taxon>Basidiomycota</taxon>
        <taxon>Agaricomycotina</taxon>
        <taxon>Agaricomycetes</taxon>
        <taxon>Agaricomycetidae</taxon>
        <taxon>Agaricales</taxon>
        <taxon>Marasmiineae</taxon>
        <taxon>Mycenaceae</taxon>
        <taxon>Mycena</taxon>
    </lineage>
</organism>
<dbReference type="AlphaFoldDB" id="A0AAD7D6K0"/>
<evidence type="ECO:0000313" key="2">
    <source>
        <dbReference type="EMBL" id="KAJ7681610.1"/>
    </source>
</evidence>
<keyword evidence="3" id="KW-1185">Reference proteome</keyword>
<evidence type="ECO:0000256" key="1">
    <source>
        <dbReference type="SAM" id="Phobius"/>
    </source>
</evidence>
<protein>
    <submittedName>
        <fullName evidence="2">Uncharacterized protein</fullName>
    </submittedName>
</protein>
<proteinExistence type="predicted"/>
<keyword evidence="1" id="KW-0812">Transmembrane</keyword>
<reference evidence="2" key="1">
    <citation type="submission" date="2023-03" db="EMBL/GenBank/DDBJ databases">
        <title>Massive genome expansion in bonnet fungi (Mycena s.s.) driven by repeated elements and novel gene families across ecological guilds.</title>
        <authorList>
            <consortium name="Lawrence Berkeley National Laboratory"/>
            <person name="Harder C.B."/>
            <person name="Miyauchi S."/>
            <person name="Viragh M."/>
            <person name="Kuo A."/>
            <person name="Thoen E."/>
            <person name="Andreopoulos B."/>
            <person name="Lu D."/>
            <person name="Skrede I."/>
            <person name="Drula E."/>
            <person name="Henrissat B."/>
            <person name="Morin E."/>
            <person name="Kohler A."/>
            <person name="Barry K."/>
            <person name="LaButti K."/>
            <person name="Morin E."/>
            <person name="Salamov A."/>
            <person name="Lipzen A."/>
            <person name="Mereny Z."/>
            <person name="Hegedus B."/>
            <person name="Baldrian P."/>
            <person name="Stursova M."/>
            <person name="Weitz H."/>
            <person name="Taylor A."/>
            <person name="Grigoriev I.V."/>
            <person name="Nagy L.G."/>
            <person name="Martin F."/>
            <person name="Kauserud H."/>
        </authorList>
    </citation>
    <scope>NUCLEOTIDE SEQUENCE</scope>
    <source>
        <strain evidence="2">CBHHK067</strain>
    </source>
</reference>
<evidence type="ECO:0000313" key="3">
    <source>
        <dbReference type="Proteomes" id="UP001221757"/>
    </source>
</evidence>
<dbReference type="Proteomes" id="UP001221757">
    <property type="component" value="Unassembled WGS sequence"/>
</dbReference>
<dbReference type="EMBL" id="JARKIE010000116">
    <property type="protein sequence ID" value="KAJ7681610.1"/>
    <property type="molecule type" value="Genomic_DNA"/>
</dbReference>
<feature type="transmembrane region" description="Helical" evidence="1">
    <location>
        <begin position="69"/>
        <end position="88"/>
    </location>
</feature>
<sequence length="216" mass="23693">MTNNGTMEPGLLRALVTRHSNDGCRQGAVLPSVPPAAGMMAVSRVPAWHGRRWCFVHITFVSSPPQPHIAFVGILPYLYITLVGPLAVHWCDQRAITRLQCADREAKVGEQRRTATACVDVPATEVWGNNREFIGSMDVPATEVRATTVDSERPDKSDVQVWQYADKGNVRLWCTTAVHAKRARVTPPSAGNGRDRWEHGTLTAPIIAVPCHKGAQ</sequence>
<keyword evidence="1" id="KW-1133">Transmembrane helix</keyword>
<accession>A0AAD7D6K0</accession>
<gene>
    <name evidence="2" type="ORF">B0H17DRAFT_1138359</name>
</gene>